<dbReference type="GO" id="GO:0000139">
    <property type="term" value="C:Golgi membrane"/>
    <property type="evidence" value="ECO:0007669"/>
    <property type="project" value="UniProtKB-SubCell"/>
</dbReference>
<dbReference type="SUPFAM" id="SSF47661">
    <property type="entry name" value="t-snare proteins"/>
    <property type="match status" value="1"/>
</dbReference>
<sequence length="308" mass="33959">MMSSTNEQDPFLQVQAEVLTSLTQTRALFTSYLRILSLSPSPLNPELTSARAELTISLTSLTEDLSDLSASVAAVQSDPYKYGLEIEEVARRSRFVEEVAGEVEDMREELEKPSISSGQNGNGKGKGLGISGAGFGEDERGEGRDYNAEFEHQQQLHMMAEQDTTLESVFHTVGNLRQQADTMGRELEEQAEMLDTVDNLADRVGGRLQTGLKTMGTVIRKNEDRFMSDEADNHLSPKNPSLHPPPHYESPRPRKTAAVENESWNGSPPDLSFSISEERNTTSMNLSFPTSSPRAGKMHARIAVDKNA</sequence>
<evidence type="ECO:0000256" key="5">
    <source>
        <dbReference type="ARBA" id="ARBA00022927"/>
    </source>
</evidence>
<keyword evidence="5" id="KW-0653">Protein transport</keyword>
<dbReference type="Gene3D" id="1.20.58.90">
    <property type="match status" value="1"/>
</dbReference>
<evidence type="ECO:0000256" key="6">
    <source>
        <dbReference type="ARBA" id="ARBA00022989"/>
    </source>
</evidence>
<keyword evidence="4" id="KW-0812">Transmembrane</keyword>
<comment type="subcellular location">
    <subcellularLocation>
        <location evidence="1">Golgi apparatus membrane</location>
        <topology evidence="1">Single-pass type IV membrane protein</topology>
    </subcellularLocation>
</comment>
<dbReference type="Pfam" id="PF09177">
    <property type="entry name" value="STX6_10_61_N"/>
    <property type="match status" value="1"/>
</dbReference>
<keyword evidence="7" id="KW-0333">Golgi apparatus</keyword>
<evidence type="ECO:0000256" key="3">
    <source>
        <dbReference type="ARBA" id="ARBA00022448"/>
    </source>
</evidence>
<evidence type="ECO:0000259" key="12">
    <source>
        <dbReference type="PROSITE" id="PS50192"/>
    </source>
</evidence>
<comment type="similarity">
    <text evidence="2">Belongs to the syntaxin family.</text>
</comment>
<keyword evidence="9" id="KW-0472">Membrane</keyword>
<evidence type="ECO:0000256" key="11">
    <source>
        <dbReference type="SAM" id="MobiDB-lite"/>
    </source>
</evidence>
<feature type="region of interest" description="Disordered" evidence="11">
    <location>
        <begin position="106"/>
        <end position="128"/>
    </location>
</feature>
<dbReference type="InterPro" id="IPR000727">
    <property type="entry name" value="T_SNARE_dom"/>
</dbReference>
<dbReference type="EMBL" id="KZ613502">
    <property type="protein sequence ID" value="PMD16972.1"/>
    <property type="molecule type" value="Genomic_DNA"/>
</dbReference>
<dbReference type="InterPro" id="IPR010989">
    <property type="entry name" value="SNARE"/>
</dbReference>
<evidence type="ECO:0000256" key="9">
    <source>
        <dbReference type="ARBA" id="ARBA00023136"/>
    </source>
</evidence>
<evidence type="ECO:0000256" key="8">
    <source>
        <dbReference type="ARBA" id="ARBA00023054"/>
    </source>
</evidence>
<feature type="compositionally biased region" description="Polar residues" evidence="11">
    <location>
        <begin position="281"/>
        <end position="293"/>
    </location>
</feature>
<dbReference type="SMART" id="SM00397">
    <property type="entry name" value="t_SNARE"/>
    <property type="match status" value="1"/>
</dbReference>
<gene>
    <name evidence="13" type="ORF">NA56DRAFT_708191</name>
</gene>
<dbReference type="FunFam" id="1.20.5.110:FF:000006">
    <property type="entry name" value="Syntaxin 6"/>
    <property type="match status" value="1"/>
</dbReference>
<dbReference type="STRING" id="1745343.A0A2J6PSH9"/>
<keyword evidence="14" id="KW-1185">Reference proteome</keyword>
<protein>
    <recommendedName>
        <fullName evidence="10">t-SNARE affecting a late Golgi compartment protein 1</fullName>
    </recommendedName>
</protein>
<evidence type="ECO:0000256" key="10">
    <source>
        <dbReference type="ARBA" id="ARBA00073343"/>
    </source>
</evidence>
<dbReference type="AlphaFoldDB" id="A0A2J6PSH9"/>
<evidence type="ECO:0000313" key="13">
    <source>
        <dbReference type="EMBL" id="PMD16972.1"/>
    </source>
</evidence>
<evidence type="ECO:0000256" key="2">
    <source>
        <dbReference type="ARBA" id="ARBA00009063"/>
    </source>
</evidence>
<evidence type="ECO:0000256" key="1">
    <source>
        <dbReference type="ARBA" id="ARBA00004409"/>
    </source>
</evidence>
<dbReference type="CDD" id="cd15851">
    <property type="entry name" value="SNARE_Syntaxin6"/>
    <property type="match status" value="1"/>
</dbReference>
<keyword evidence="8" id="KW-0175">Coiled coil</keyword>
<dbReference type="SUPFAM" id="SSF58038">
    <property type="entry name" value="SNARE fusion complex"/>
    <property type="match status" value="1"/>
</dbReference>
<keyword evidence="3" id="KW-0813">Transport</keyword>
<dbReference type="GO" id="GO:0015031">
    <property type="term" value="P:protein transport"/>
    <property type="evidence" value="ECO:0007669"/>
    <property type="project" value="UniProtKB-KW"/>
</dbReference>
<name>A0A2J6PSH9_9HELO</name>
<evidence type="ECO:0000256" key="4">
    <source>
        <dbReference type="ARBA" id="ARBA00022692"/>
    </source>
</evidence>
<dbReference type="Proteomes" id="UP000235672">
    <property type="component" value="Unassembled WGS sequence"/>
</dbReference>
<evidence type="ECO:0000256" key="7">
    <source>
        <dbReference type="ARBA" id="ARBA00023034"/>
    </source>
</evidence>
<dbReference type="CDD" id="cd21444">
    <property type="entry name" value="SNARE_NTD_Tlg1p-like"/>
    <property type="match status" value="1"/>
</dbReference>
<reference evidence="13 14" key="1">
    <citation type="submission" date="2016-05" db="EMBL/GenBank/DDBJ databases">
        <title>A degradative enzymes factory behind the ericoid mycorrhizal symbiosis.</title>
        <authorList>
            <consortium name="DOE Joint Genome Institute"/>
            <person name="Martino E."/>
            <person name="Morin E."/>
            <person name="Grelet G."/>
            <person name="Kuo A."/>
            <person name="Kohler A."/>
            <person name="Daghino S."/>
            <person name="Barry K."/>
            <person name="Choi C."/>
            <person name="Cichocki N."/>
            <person name="Clum A."/>
            <person name="Copeland A."/>
            <person name="Hainaut M."/>
            <person name="Haridas S."/>
            <person name="Labutti K."/>
            <person name="Lindquist E."/>
            <person name="Lipzen A."/>
            <person name="Khouja H.-R."/>
            <person name="Murat C."/>
            <person name="Ohm R."/>
            <person name="Olson A."/>
            <person name="Spatafora J."/>
            <person name="Veneault-Fourrey C."/>
            <person name="Henrissat B."/>
            <person name="Grigoriev I."/>
            <person name="Martin F."/>
            <person name="Perotto S."/>
        </authorList>
    </citation>
    <scope>NUCLEOTIDE SEQUENCE [LARGE SCALE GENOMIC DNA]</scope>
    <source>
        <strain evidence="13 14">UAMH 7357</strain>
    </source>
</reference>
<dbReference type="GO" id="GO:0048193">
    <property type="term" value="P:Golgi vesicle transport"/>
    <property type="evidence" value="ECO:0007669"/>
    <property type="project" value="InterPro"/>
</dbReference>
<evidence type="ECO:0000313" key="14">
    <source>
        <dbReference type="Proteomes" id="UP000235672"/>
    </source>
</evidence>
<organism evidence="13 14">
    <name type="scientific">Hyaloscypha hepaticicola</name>
    <dbReference type="NCBI Taxonomy" id="2082293"/>
    <lineage>
        <taxon>Eukaryota</taxon>
        <taxon>Fungi</taxon>
        <taxon>Dikarya</taxon>
        <taxon>Ascomycota</taxon>
        <taxon>Pezizomycotina</taxon>
        <taxon>Leotiomycetes</taxon>
        <taxon>Helotiales</taxon>
        <taxon>Hyaloscyphaceae</taxon>
        <taxon>Hyaloscypha</taxon>
    </lineage>
</organism>
<dbReference type="InterPro" id="IPR048036">
    <property type="entry name" value="Tlg1p-like_N"/>
</dbReference>
<dbReference type="Gene3D" id="1.20.5.110">
    <property type="match status" value="1"/>
</dbReference>
<dbReference type="FunFam" id="1.20.58.90:FF:000012">
    <property type="entry name" value="SNARE domain protein"/>
    <property type="match status" value="1"/>
</dbReference>
<dbReference type="PROSITE" id="PS50192">
    <property type="entry name" value="T_SNARE"/>
    <property type="match status" value="1"/>
</dbReference>
<keyword evidence="6" id="KW-1133">Transmembrane helix</keyword>
<dbReference type="InterPro" id="IPR015260">
    <property type="entry name" value="Syntaxin-6/10/61_N"/>
</dbReference>
<feature type="domain" description="T-SNARE coiled-coil homology" evidence="12">
    <location>
        <begin position="156"/>
        <end position="218"/>
    </location>
</feature>
<proteinExistence type="inferred from homology"/>
<dbReference type="OrthoDB" id="546861at2759"/>
<accession>A0A2J6PSH9</accession>
<feature type="region of interest" description="Disordered" evidence="11">
    <location>
        <begin position="230"/>
        <end position="298"/>
    </location>
</feature>